<keyword evidence="5 9" id="KW-1133">Transmembrane helix</keyword>
<dbReference type="Pfam" id="PF00893">
    <property type="entry name" value="Multi_Drug_Res"/>
    <property type="match status" value="1"/>
</dbReference>
<dbReference type="InterPro" id="IPR000390">
    <property type="entry name" value="Small_drug/metabolite_transptr"/>
</dbReference>
<evidence type="ECO:0000256" key="9">
    <source>
        <dbReference type="SAM" id="Phobius"/>
    </source>
</evidence>
<evidence type="ECO:0000256" key="3">
    <source>
        <dbReference type="ARBA" id="ARBA00022475"/>
    </source>
</evidence>
<comment type="similarity">
    <text evidence="7 8">Belongs to the drug/metabolite transporter (DMT) superfamily. Small multidrug resistance (SMR) (TC 2.A.7.1) family.</text>
</comment>
<name>I1YFZ9_METFJ</name>
<evidence type="ECO:0000313" key="10">
    <source>
        <dbReference type="EMBL" id="AFJ01842.1"/>
    </source>
</evidence>
<dbReference type="PANTHER" id="PTHR30561:SF1">
    <property type="entry name" value="MULTIDRUG TRANSPORTER EMRE"/>
    <property type="match status" value="1"/>
</dbReference>
<dbReference type="GO" id="GO:0015297">
    <property type="term" value="F:antiporter activity"/>
    <property type="evidence" value="ECO:0007669"/>
    <property type="project" value="TreeGrafter"/>
</dbReference>
<organism evidence="10 11">
    <name type="scientific">Methylophaga frappieri (strain ATCC BAA-2434 / DSM 25690 / JAM7)</name>
    <dbReference type="NCBI Taxonomy" id="754477"/>
    <lineage>
        <taxon>Bacteria</taxon>
        <taxon>Pseudomonadati</taxon>
        <taxon>Pseudomonadota</taxon>
        <taxon>Gammaproteobacteria</taxon>
        <taxon>Thiotrichales</taxon>
        <taxon>Piscirickettsiaceae</taxon>
        <taxon>Methylophaga</taxon>
    </lineage>
</organism>
<reference evidence="10 11" key="1">
    <citation type="journal article" date="2012" name="J. Bacteriol.">
        <title>Complete genome sequences of Methylophaga sp. strain JAM1 and Methylophaga sp. strain JAM7.</title>
        <authorList>
            <person name="Villeneuve C."/>
            <person name="Martineau C."/>
            <person name="Mauffrey F."/>
            <person name="Villemur R."/>
        </authorList>
    </citation>
    <scope>NUCLEOTIDE SEQUENCE [LARGE SCALE GENOMIC DNA]</scope>
    <source>
        <strain evidence="10 11">JAM7</strain>
    </source>
</reference>
<evidence type="ECO:0000256" key="5">
    <source>
        <dbReference type="ARBA" id="ARBA00022989"/>
    </source>
</evidence>
<dbReference type="EMBL" id="CP003380">
    <property type="protein sequence ID" value="AFJ01842.1"/>
    <property type="molecule type" value="Genomic_DNA"/>
</dbReference>
<evidence type="ECO:0000256" key="8">
    <source>
        <dbReference type="RuleBase" id="RU003942"/>
    </source>
</evidence>
<dbReference type="PATRIC" id="fig|754477.3.peg.663"/>
<evidence type="ECO:0000256" key="6">
    <source>
        <dbReference type="ARBA" id="ARBA00023136"/>
    </source>
</evidence>
<dbReference type="STRING" id="754477.Q7C_671"/>
<feature type="transmembrane region" description="Helical" evidence="9">
    <location>
        <begin position="58"/>
        <end position="79"/>
    </location>
</feature>
<dbReference type="FunFam" id="1.10.3730.20:FF:000001">
    <property type="entry name" value="Quaternary ammonium compound resistance transporter SugE"/>
    <property type="match status" value="1"/>
</dbReference>
<gene>
    <name evidence="10" type="ordered locus">Q7C_671</name>
</gene>
<dbReference type="Proteomes" id="UP000009145">
    <property type="component" value="Chromosome"/>
</dbReference>
<sequence length="110" mass="11623" precursor="true">MSKWLLLSAAIIAEVFGTSFLKASEGFTRLWPSLAVIVGYAIAFYFLSLSLKVIPVGIAYAIWAGAGVVLIALIGWLAFGQTLDVPALIGISLIVAGVLILNLFSNSISH</sequence>
<keyword evidence="4 8" id="KW-0812">Transmembrane</keyword>
<dbReference type="KEGG" id="mec:Q7C_671"/>
<dbReference type="eggNOG" id="COG2076">
    <property type="taxonomic scope" value="Bacteria"/>
</dbReference>
<keyword evidence="2" id="KW-0813">Transport</keyword>
<dbReference type="InterPro" id="IPR037185">
    <property type="entry name" value="EmrE-like"/>
</dbReference>
<dbReference type="AlphaFoldDB" id="I1YFZ9"/>
<dbReference type="GO" id="GO:0031460">
    <property type="term" value="P:glycine betaine transport"/>
    <property type="evidence" value="ECO:0007669"/>
    <property type="project" value="TreeGrafter"/>
</dbReference>
<dbReference type="RefSeq" id="WP_014703263.1">
    <property type="nucleotide sequence ID" value="NC_017856.1"/>
</dbReference>
<keyword evidence="11" id="KW-1185">Reference proteome</keyword>
<accession>I1YFZ9</accession>
<feature type="transmembrane region" description="Helical" evidence="9">
    <location>
        <begin position="85"/>
        <end position="104"/>
    </location>
</feature>
<proteinExistence type="inferred from homology"/>
<dbReference type="PANTHER" id="PTHR30561">
    <property type="entry name" value="SMR FAMILY PROTON-DEPENDENT DRUG EFFLUX TRANSPORTER SUGE"/>
    <property type="match status" value="1"/>
</dbReference>
<evidence type="ECO:0000256" key="4">
    <source>
        <dbReference type="ARBA" id="ARBA00022692"/>
    </source>
</evidence>
<dbReference type="GO" id="GO:0015199">
    <property type="term" value="F:amino-acid betaine transmembrane transporter activity"/>
    <property type="evidence" value="ECO:0007669"/>
    <property type="project" value="TreeGrafter"/>
</dbReference>
<dbReference type="HOGENOM" id="CLU_133067_0_2_6"/>
<dbReference type="GO" id="GO:0015220">
    <property type="term" value="F:choline transmembrane transporter activity"/>
    <property type="evidence" value="ECO:0007669"/>
    <property type="project" value="TreeGrafter"/>
</dbReference>
<evidence type="ECO:0000256" key="7">
    <source>
        <dbReference type="ARBA" id="ARBA00038032"/>
    </source>
</evidence>
<keyword evidence="6 9" id="KW-0472">Membrane</keyword>
<dbReference type="GO" id="GO:1990961">
    <property type="term" value="P:xenobiotic detoxification by transmembrane export across the plasma membrane"/>
    <property type="evidence" value="ECO:0007669"/>
    <property type="project" value="UniProtKB-ARBA"/>
</dbReference>
<evidence type="ECO:0000256" key="2">
    <source>
        <dbReference type="ARBA" id="ARBA00022448"/>
    </source>
</evidence>
<feature type="transmembrane region" description="Helical" evidence="9">
    <location>
        <begin position="33"/>
        <end position="51"/>
    </location>
</feature>
<comment type="subcellular location">
    <subcellularLocation>
        <location evidence="1 8">Cell membrane</location>
        <topology evidence="1 8">Multi-pass membrane protein</topology>
    </subcellularLocation>
</comment>
<dbReference type="InterPro" id="IPR045324">
    <property type="entry name" value="Small_multidrug_res"/>
</dbReference>
<protein>
    <submittedName>
        <fullName evidence="10">Ethidium bromide-methyl viologen resistance protein EmrE</fullName>
    </submittedName>
</protein>
<keyword evidence="3" id="KW-1003">Cell membrane</keyword>
<dbReference type="Gene3D" id="1.10.3730.20">
    <property type="match status" value="1"/>
</dbReference>
<evidence type="ECO:0000256" key="1">
    <source>
        <dbReference type="ARBA" id="ARBA00004651"/>
    </source>
</evidence>
<dbReference type="OrthoDB" id="9808638at2"/>
<dbReference type="SUPFAM" id="SSF103481">
    <property type="entry name" value="Multidrug resistance efflux transporter EmrE"/>
    <property type="match status" value="1"/>
</dbReference>
<evidence type="ECO:0000313" key="11">
    <source>
        <dbReference type="Proteomes" id="UP000009145"/>
    </source>
</evidence>
<dbReference type="GO" id="GO:0005886">
    <property type="term" value="C:plasma membrane"/>
    <property type="evidence" value="ECO:0007669"/>
    <property type="project" value="UniProtKB-SubCell"/>
</dbReference>